<evidence type="ECO:0000313" key="3">
    <source>
        <dbReference type="Proteomes" id="UP001216150"/>
    </source>
</evidence>
<accession>A0AAD6DFU1</accession>
<dbReference type="Proteomes" id="UP001216150">
    <property type="component" value="Unassembled WGS sequence"/>
</dbReference>
<protein>
    <submittedName>
        <fullName evidence="2">Uncharacterized protein</fullName>
    </submittedName>
</protein>
<feature type="compositionally biased region" description="Basic and acidic residues" evidence="1">
    <location>
        <begin position="74"/>
        <end position="86"/>
    </location>
</feature>
<comment type="caution">
    <text evidence="2">The sequence shown here is derived from an EMBL/GenBank/DDBJ whole genome shotgun (WGS) entry which is preliminary data.</text>
</comment>
<organism evidence="2 3">
    <name type="scientific">Penicillium hetheringtonii</name>
    <dbReference type="NCBI Taxonomy" id="911720"/>
    <lineage>
        <taxon>Eukaryota</taxon>
        <taxon>Fungi</taxon>
        <taxon>Dikarya</taxon>
        <taxon>Ascomycota</taxon>
        <taxon>Pezizomycotina</taxon>
        <taxon>Eurotiomycetes</taxon>
        <taxon>Eurotiomycetidae</taxon>
        <taxon>Eurotiales</taxon>
        <taxon>Aspergillaceae</taxon>
        <taxon>Penicillium</taxon>
    </lineage>
</organism>
<name>A0AAD6DFU1_9EURO</name>
<reference evidence="2 3" key="1">
    <citation type="journal article" date="2023" name="IMA Fungus">
        <title>Comparative genomic study of the Penicillium genus elucidates a diverse pangenome and 15 lateral gene transfer events.</title>
        <authorList>
            <person name="Petersen C."/>
            <person name="Sorensen T."/>
            <person name="Nielsen M.R."/>
            <person name="Sondergaard T.E."/>
            <person name="Sorensen J.L."/>
            <person name="Fitzpatrick D.A."/>
            <person name="Frisvad J.C."/>
            <person name="Nielsen K.L."/>
        </authorList>
    </citation>
    <scope>NUCLEOTIDE SEQUENCE [LARGE SCALE GENOMIC DNA]</scope>
    <source>
        <strain evidence="2 3">IBT 29057</strain>
    </source>
</reference>
<dbReference type="EMBL" id="JAQJAC010000007">
    <property type="protein sequence ID" value="KAJ5579294.1"/>
    <property type="molecule type" value="Genomic_DNA"/>
</dbReference>
<feature type="region of interest" description="Disordered" evidence="1">
    <location>
        <begin position="1"/>
        <end position="23"/>
    </location>
</feature>
<sequence>MRRERDNAGIDSPATPRQRGKACERCWKRKQKLCEHIEEKRESLQKQLRHKRPRQADASNAEQLETAPVQSSEKAGHEKEQETTEHTVEAAMGEIGFLSRSAMAEPRNERDEDPQELATGRMLRAALAITGANPIESRIDALQQVVGGMADQSFSLKRPLVTPFVSRFLDTEGIRFLHINSTHLWEDVEEFFFGTWILA</sequence>
<feature type="compositionally biased region" description="Polar residues" evidence="1">
    <location>
        <begin position="57"/>
        <end position="73"/>
    </location>
</feature>
<evidence type="ECO:0000256" key="1">
    <source>
        <dbReference type="SAM" id="MobiDB-lite"/>
    </source>
</evidence>
<keyword evidence="3" id="KW-1185">Reference proteome</keyword>
<dbReference type="AlphaFoldDB" id="A0AAD6DFU1"/>
<feature type="region of interest" description="Disordered" evidence="1">
    <location>
        <begin position="41"/>
        <end position="86"/>
    </location>
</feature>
<gene>
    <name evidence="2" type="ORF">N7450_008161</name>
</gene>
<proteinExistence type="predicted"/>
<evidence type="ECO:0000313" key="2">
    <source>
        <dbReference type="EMBL" id="KAJ5579294.1"/>
    </source>
</evidence>